<dbReference type="InterPro" id="IPR011701">
    <property type="entry name" value="MFS"/>
</dbReference>
<feature type="transmembrane region" description="Helical" evidence="5">
    <location>
        <begin position="283"/>
        <end position="306"/>
    </location>
</feature>
<feature type="transmembrane region" description="Helical" evidence="5">
    <location>
        <begin position="114"/>
        <end position="138"/>
    </location>
</feature>
<feature type="transmembrane region" description="Helical" evidence="5">
    <location>
        <begin position="355"/>
        <end position="373"/>
    </location>
</feature>
<dbReference type="PROSITE" id="PS50850">
    <property type="entry name" value="MFS"/>
    <property type="match status" value="1"/>
</dbReference>
<evidence type="ECO:0000256" key="5">
    <source>
        <dbReference type="SAM" id="Phobius"/>
    </source>
</evidence>
<dbReference type="SUPFAM" id="SSF103473">
    <property type="entry name" value="MFS general substrate transporter"/>
    <property type="match status" value="1"/>
</dbReference>
<feature type="transmembrane region" description="Helical" evidence="5">
    <location>
        <begin position="379"/>
        <end position="398"/>
    </location>
</feature>
<sequence>MASSERSPLLGPALRRPETNLPRPRRLFIVGLCCLFMLITMADLTIMSTSLVQAQEEFLCNAMMATGRVVHCKDQAVQNELSIIQSWTVVFSLVPCLIMSVPCGLAADRYGRNLVLGTSLLGVTLCNICVAVICAFPEVFNLRMIWICSLFGFLGGGIAMFPTMLYTIVADVCGPDERSTTFSYLGASLMGGSLIGGGIAFYLVRIGTWISIYTGISIMAMLSIFGYCMPETRLPEDMPSQPLAKHTQSPTTTHWQDFLASAKADLQRCREFLHLLATKERQVGLMLISTVLVTFGDSQVVLLQFVTNKFEWSWGKAGLLVSVQSACSLTLLLMVLPMATNMLLRIVGPRTKDLILARVSMVFKIIGICVVARASHSVFLFGGVALSAFGFGYSIFVRGLMTSMVPHNNAVLYSVIGFLESIGIVLASPVMGALYRLGLKMGGSWIGLPFLLAAGLYVGALIIVSNIGVDEEAEETEAKDEICEVQV</sequence>
<feature type="transmembrane region" description="Helical" evidence="5">
    <location>
        <begin position="144"/>
        <end position="169"/>
    </location>
</feature>
<comment type="caution">
    <text evidence="7">The sequence shown here is derived from an EMBL/GenBank/DDBJ whole genome shotgun (WGS) entry which is preliminary data.</text>
</comment>
<dbReference type="Pfam" id="PF07690">
    <property type="entry name" value="MFS_1"/>
    <property type="match status" value="1"/>
</dbReference>
<feature type="transmembrane region" description="Helical" evidence="5">
    <location>
        <begin position="87"/>
        <end position="107"/>
    </location>
</feature>
<feature type="transmembrane region" description="Helical" evidence="5">
    <location>
        <begin position="181"/>
        <end position="204"/>
    </location>
</feature>
<dbReference type="Gene3D" id="1.20.1250.20">
    <property type="entry name" value="MFS general substrate transporter like domains"/>
    <property type="match status" value="1"/>
</dbReference>
<evidence type="ECO:0000256" key="1">
    <source>
        <dbReference type="ARBA" id="ARBA00004141"/>
    </source>
</evidence>
<evidence type="ECO:0000256" key="4">
    <source>
        <dbReference type="ARBA" id="ARBA00023136"/>
    </source>
</evidence>
<dbReference type="PANTHER" id="PTHR23507:SF1">
    <property type="entry name" value="FI18259P1-RELATED"/>
    <property type="match status" value="1"/>
</dbReference>
<feature type="transmembrane region" description="Helical" evidence="5">
    <location>
        <begin position="210"/>
        <end position="229"/>
    </location>
</feature>
<evidence type="ECO:0000259" key="6">
    <source>
        <dbReference type="PROSITE" id="PS50850"/>
    </source>
</evidence>
<keyword evidence="8" id="KW-1185">Reference proteome</keyword>
<evidence type="ECO:0000313" key="7">
    <source>
        <dbReference type="EMBL" id="PHH50636.1"/>
    </source>
</evidence>
<dbReference type="PANTHER" id="PTHR23507">
    <property type="entry name" value="ZGC:174356"/>
    <property type="match status" value="1"/>
</dbReference>
<gene>
    <name evidence="7" type="primary">ustT</name>
    <name evidence="7" type="ORF">CFIMG_006428RA</name>
</gene>
<evidence type="ECO:0000256" key="3">
    <source>
        <dbReference type="ARBA" id="ARBA00022989"/>
    </source>
</evidence>
<comment type="subcellular location">
    <subcellularLocation>
        <location evidence="1">Membrane</location>
        <topology evidence="1">Multi-pass membrane protein</topology>
    </subcellularLocation>
</comment>
<keyword evidence="4 5" id="KW-0472">Membrane</keyword>
<dbReference type="GO" id="GO:0022857">
    <property type="term" value="F:transmembrane transporter activity"/>
    <property type="evidence" value="ECO:0007669"/>
    <property type="project" value="InterPro"/>
</dbReference>
<organism evidence="7 8">
    <name type="scientific">Ceratocystis fimbriata CBS 114723</name>
    <dbReference type="NCBI Taxonomy" id="1035309"/>
    <lineage>
        <taxon>Eukaryota</taxon>
        <taxon>Fungi</taxon>
        <taxon>Dikarya</taxon>
        <taxon>Ascomycota</taxon>
        <taxon>Pezizomycotina</taxon>
        <taxon>Sordariomycetes</taxon>
        <taxon>Hypocreomycetidae</taxon>
        <taxon>Microascales</taxon>
        <taxon>Ceratocystidaceae</taxon>
        <taxon>Ceratocystis</taxon>
    </lineage>
</organism>
<dbReference type="EMBL" id="APWK03000119">
    <property type="protein sequence ID" value="PHH50636.1"/>
    <property type="molecule type" value="Genomic_DNA"/>
</dbReference>
<feature type="transmembrane region" description="Helical" evidence="5">
    <location>
        <begin position="318"/>
        <end position="343"/>
    </location>
</feature>
<reference evidence="7 8" key="1">
    <citation type="journal article" date="2013" name="Fungal Biol.">
        <title>Analysis of microsatellite markers in the genome of the plant pathogen Ceratocystis fimbriata.</title>
        <authorList>
            <person name="Simpson M.C."/>
            <person name="Wilken P.M."/>
            <person name="Coetzee M.P."/>
            <person name="Wingfield M.J."/>
            <person name="Wingfield B.D."/>
        </authorList>
    </citation>
    <scope>NUCLEOTIDE SEQUENCE [LARGE SCALE GENOMIC DNA]</scope>
    <source>
        <strain evidence="7 8">CBS 114723</strain>
    </source>
</reference>
<feature type="transmembrane region" description="Helical" evidence="5">
    <location>
        <begin position="410"/>
        <end position="434"/>
    </location>
</feature>
<name>A0A2C5WXM5_9PEZI</name>
<reference evidence="7 8" key="2">
    <citation type="journal article" date="2013" name="IMA Fungus">
        <title>IMA Genome-F 1: Ceratocystis fimbriata: Draft nuclear genome sequence for the plant pathogen, Ceratocystis fimbriata.</title>
        <authorList>
            <person name="Wilken P.M."/>
            <person name="Steenkamp E.T."/>
            <person name="Wingfield M.J."/>
            <person name="de Beer Z.W."/>
            <person name="Wingfield B.D."/>
        </authorList>
    </citation>
    <scope>NUCLEOTIDE SEQUENCE [LARGE SCALE GENOMIC DNA]</scope>
    <source>
        <strain evidence="7 8">CBS 114723</strain>
    </source>
</reference>
<dbReference type="InterPro" id="IPR020846">
    <property type="entry name" value="MFS_dom"/>
</dbReference>
<keyword evidence="2 5" id="KW-0812">Transmembrane</keyword>
<keyword evidence="3 5" id="KW-1133">Transmembrane helix</keyword>
<dbReference type="InterPro" id="IPR036259">
    <property type="entry name" value="MFS_trans_sf"/>
</dbReference>
<accession>A0A2C5WXM5</accession>
<dbReference type="AlphaFoldDB" id="A0A2C5WXM5"/>
<feature type="transmembrane region" description="Helical" evidence="5">
    <location>
        <begin position="446"/>
        <end position="469"/>
    </location>
</feature>
<dbReference type="Proteomes" id="UP000222788">
    <property type="component" value="Unassembled WGS sequence"/>
</dbReference>
<proteinExistence type="predicted"/>
<feature type="transmembrane region" description="Helical" evidence="5">
    <location>
        <begin position="27"/>
        <end position="47"/>
    </location>
</feature>
<protein>
    <submittedName>
        <fullName evidence="7">Efflux pump ustT</fullName>
    </submittedName>
</protein>
<evidence type="ECO:0000256" key="2">
    <source>
        <dbReference type="ARBA" id="ARBA00022692"/>
    </source>
</evidence>
<dbReference type="GO" id="GO:0016020">
    <property type="term" value="C:membrane"/>
    <property type="evidence" value="ECO:0007669"/>
    <property type="project" value="UniProtKB-SubCell"/>
</dbReference>
<dbReference type="OrthoDB" id="194139at2759"/>
<evidence type="ECO:0000313" key="8">
    <source>
        <dbReference type="Proteomes" id="UP000222788"/>
    </source>
</evidence>
<feature type="domain" description="Major facilitator superfamily (MFS) profile" evidence="6">
    <location>
        <begin position="29"/>
        <end position="472"/>
    </location>
</feature>